<dbReference type="Proteomes" id="UP000235584">
    <property type="component" value="Chromosome"/>
</dbReference>
<sequence>MKRLIALCILFSTQVFAGDYIDLPVTTFESKAEGIYDRINDIINNPEPVLVRYKPVGMKIKDKVINQNQIQFWATKEVLGISKTVLYKGTLDISYVDSQPAQKCFKAFLDFNGSGDLIIENIENLEMVFCTKEKGPDHLSATVKSKMKKGQGYGGVIGPIAKNLIADQVAPIITSIKEEIEKDN</sequence>
<keyword evidence="2" id="KW-1185">Reference proteome</keyword>
<accession>A0A2K9NW12</accession>
<dbReference type="AlphaFoldDB" id="A0A2K9NW12"/>
<organism evidence="1 2">
    <name type="scientific">Bacteriovorax stolpii</name>
    <name type="common">Bdellovibrio stolpii</name>
    <dbReference type="NCBI Taxonomy" id="960"/>
    <lineage>
        <taxon>Bacteria</taxon>
        <taxon>Pseudomonadati</taxon>
        <taxon>Bdellovibrionota</taxon>
        <taxon>Bacteriovoracia</taxon>
        <taxon>Bacteriovoracales</taxon>
        <taxon>Bacteriovoracaceae</taxon>
        <taxon>Bacteriovorax</taxon>
    </lineage>
</organism>
<proteinExistence type="predicted"/>
<evidence type="ECO:0000313" key="1">
    <source>
        <dbReference type="EMBL" id="AUN99713.1"/>
    </source>
</evidence>
<reference evidence="1 2" key="1">
    <citation type="submission" date="2018-01" db="EMBL/GenBank/DDBJ databases">
        <title>Complete genome sequence of Bacteriovorax stolpii DSM12778.</title>
        <authorList>
            <person name="Tang B."/>
            <person name="Chang J."/>
        </authorList>
    </citation>
    <scope>NUCLEOTIDE SEQUENCE [LARGE SCALE GENOMIC DNA]</scope>
    <source>
        <strain evidence="1 2">DSM 12778</strain>
    </source>
</reference>
<gene>
    <name evidence="1" type="ORF">C0V70_16685</name>
</gene>
<dbReference type="EMBL" id="CP025704">
    <property type="protein sequence ID" value="AUN99713.1"/>
    <property type="molecule type" value="Genomic_DNA"/>
</dbReference>
<dbReference type="KEGG" id="bsto:C0V70_16685"/>
<evidence type="ECO:0000313" key="2">
    <source>
        <dbReference type="Proteomes" id="UP000235584"/>
    </source>
</evidence>
<protein>
    <submittedName>
        <fullName evidence="1">Uncharacterized protein</fullName>
    </submittedName>
</protein>
<dbReference type="RefSeq" id="WP_102245004.1">
    <property type="nucleotide sequence ID" value="NZ_CP025704.1"/>
</dbReference>
<name>A0A2K9NW12_BACTC</name>